<dbReference type="Gene3D" id="2.40.160.20">
    <property type="match status" value="1"/>
</dbReference>
<dbReference type="PANTHER" id="PTHR37315:SF1">
    <property type="entry name" value="UPF0311 PROTEIN BLR7842"/>
    <property type="match status" value="1"/>
</dbReference>
<dbReference type="InterPro" id="IPR020915">
    <property type="entry name" value="UPF0311"/>
</dbReference>
<organism evidence="1">
    <name type="scientific">freshwater metagenome</name>
    <dbReference type="NCBI Taxonomy" id="449393"/>
    <lineage>
        <taxon>unclassified sequences</taxon>
        <taxon>metagenomes</taxon>
        <taxon>ecological metagenomes</taxon>
    </lineage>
</organism>
<gene>
    <name evidence="1" type="ORF">UFOPK1493_03736</name>
</gene>
<name>A0A6J6FRA3_9ZZZZ</name>
<dbReference type="PANTHER" id="PTHR37315">
    <property type="entry name" value="UPF0311 PROTEIN BLR7842"/>
    <property type="match status" value="1"/>
</dbReference>
<accession>A0A6J6FRA3</accession>
<dbReference type="EMBL" id="CAEZSR010000230">
    <property type="protein sequence ID" value="CAB4590870.1"/>
    <property type="molecule type" value="Genomic_DNA"/>
</dbReference>
<evidence type="ECO:0000313" key="1">
    <source>
        <dbReference type="EMBL" id="CAB4590870.1"/>
    </source>
</evidence>
<dbReference type="AlphaFoldDB" id="A0A6J6FRA3"/>
<protein>
    <submittedName>
        <fullName evidence="1">Unannotated protein</fullName>
    </submittedName>
</protein>
<reference evidence="1" key="1">
    <citation type="submission" date="2020-05" db="EMBL/GenBank/DDBJ databases">
        <authorList>
            <person name="Chiriac C."/>
            <person name="Salcher M."/>
            <person name="Ghai R."/>
            <person name="Kavagutti S V."/>
        </authorList>
    </citation>
    <scope>NUCLEOTIDE SEQUENCE</scope>
</reference>
<dbReference type="Pfam" id="PF11578">
    <property type="entry name" value="DUF3237"/>
    <property type="match status" value="1"/>
</dbReference>
<sequence>MTYAYDAQVLLEPDVVHGDTPLGTRIRVPIVGGTFDGPRLRGRILPGGADWQLLRSDRWYVIEADYFMETHDGVPIHVHNRGLWSDPTPDDPDGYALTSPVFEAPLGPYGWLNQRIFTCRIRLGAPDAPPSVHLSVYELTMPISSS</sequence>
<proteinExistence type="predicted"/>